<comment type="caution">
    <text evidence="2">The sequence shown here is derived from an EMBL/GenBank/DDBJ whole genome shotgun (WGS) entry which is preliminary data.</text>
</comment>
<dbReference type="Proteomes" id="UP000555728">
    <property type="component" value="Unassembled WGS sequence"/>
</dbReference>
<dbReference type="PANTHER" id="PTHR43798:SF33">
    <property type="entry name" value="HYDROLASE, PUTATIVE (AFU_ORTHOLOGUE AFUA_2G14860)-RELATED"/>
    <property type="match status" value="1"/>
</dbReference>
<feature type="domain" description="AB hydrolase-1" evidence="1">
    <location>
        <begin position="26"/>
        <end position="260"/>
    </location>
</feature>
<dbReference type="Gene3D" id="3.40.50.1820">
    <property type="entry name" value="alpha/beta hydrolase"/>
    <property type="match status" value="1"/>
</dbReference>
<dbReference type="SUPFAM" id="SSF53474">
    <property type="entry name" value="alpha/beta-Hydrolases"/>
    <property type="match status" value="1"/>
</dbReference>
<keyword evidence="3" id="KW-1185">Reference proteome</keyword>
<dbReference type="InterPro" id="IPR029058">
    <property type="entry name" value="AB_hydrolase_fold"/>
</dbReference>
<dbReference type="PANTHER" id="PTHR43798">
    <property type="entry name" value="MONOACYLGLYCEROL LIPASE"/>
    <property type="match status" value="1"/>
</dbReference>
<dbReference type="AlphaFoldDB" id="A0A7W6WJW4"/>
<name>A0A7W6WJW4_9PROT</name>
<reference evidence="2 3" key="1">
    <citation type="submission" date="2020-08" db="EMBL/GenBank/DDBJ databases">
        <title>Genome sequencing of Purple Non-Sulfur Bacteria from various extreme environments.</title>
        <authorList>
            <person name="Mayer M."/>
        </authorList>
    </citation>
    <scope>NUCLEOTIDE SEQUENCE [LARGE SCALE GENOMIC DNA]</scope>
    <source>
        <strain evidence="2 3">JA135</strain>
    </source>
</reference>
<dbReference type="GO" id="GO:0016020">
    <property type="term" value="C:membrane"/>
    <property type="evidence" value="ECO:0007669"/>
    <property type="project" value="TreeGrafter"/>
</dbReference>
<dbReference type="InterPro" id="IPR050266">
    <property type="entry name" value="AB_hydrolase_sf"/>
</dbReference>
<organism evidence="2 3">
    <name type="scientific">Roseospira goensis</name>
    <dbReference type="NCBI Taxonomy" id="391922"/>
    <lineage>
        <taxon>Bacteria</taxon>
        <taxon>Pseudomonadati</taxon>
        <taxon>Pseudomonadota</taxon>
        <taxon>Alphaproteobacteria</taxon>
        <taxon>Rhodospirillales</taxon>
        <taxon>Rhodospirillaceae</taxon>
        <taxon>Roseospira</taxon>
    </lineage>
</organism>
<accession>A0A7W6WJW4</accession>
<evidence type="ECO:0000259" key="1">
    <source>
        <dbReference type="Pfam" id="PF12697"/>
    </source>
</evidence>
<dbReference type="EMBL" id="JACIGI010000007">
    <property type="protein sequence ID" value="MBB4285480.1"/>
    <property type="molecule type" value="Genomic_DNA"/>
</dbReference>
<proteinExistence type="predicted"/>
<gene>
    <name evidence="2" type="ORF">GGD88_001198</name>
</gene>
<protein>
    <submittedName>
        <fullName evidence="2">Pimeloyl-ACP methyl ester carboxylesterase</fullName>
    </submittedName>
</protein>
<dbReference type="Pfam" id="PF12697">
    <property type="entry name" value="Abhydrolase_6"/>
    <property type="match status" value="1"/>
</dbReference>
<dbReference type="InterPro" id="IPR000073">
    <property type="entry name" value="AB_hydrolase_1"/>
</dbReference>
<dbReference type="RefSeq" id="WP_184432715.1">
    <property type="nucleotide sequence ID" value="NZ_JACIGI010000007.1"/>
</dbReference>
<sequence length="268" mass="28791">MALLDLGPGAGLYHEYDPPAGNKPTLVFVNALTGNTGAWQAVVAPRCRAAGLGTLCWNVRGQQDSPFTPDTVLDAALIAGDLRRLVDHVAPPRPLPVGLSIGGLYAARAILAGMPAEGLVLLNTLRRIGPRIAWINDAMLAAVRTGGVPLLLDMFLPLLTNEDYQAAHRAQFLTGAPYVPLDPGHGHVRLMEAAGGTDWDLPYEALTLPVLTVTGLQDRLFLDRPIVDELRARLPDARHLTWDDAGHLLPQERPERLADALIAFAAEV</sequence>
<evidence type="ECO:0000313" key="2">
    <source>
        <dbReference type="EMBL" id="MBB4285480.1"/>
    </source>
</evidence>
<evidence type="ECO:0000313" key="3">
    <source>
        <dbReference type="Proteomes" id="UP000555728"/>
    </source>
</evidence>